<proteinExistence type="predicted"/>
<dbReference type="AlphaFoldDB" id="A0A941EWX8"/>
<dbReference type="EMBL" id="JAGSOG010000241">
    <property type="protein sequence ID" value="MBR7837918.1"/>
    <property type="molecule type" value="Genomic_DNA"/>
</dbReference>
<protein>
    <submittedName>
        <fullName evidence="1">Uncharacterized protein</fullName>
    </submittedName>
</protein>
<dbReference type="RefSeq" id="WP_212532380.1">
    <property type="nucleotide sequence ID" value="NZ_JAGSOG010000241.1"/>
</dbReference>
<dbReference type="Proteomes" id="UP000675781">
    <property type="component" value="Unassembled WGS sequence"/>
</dbReference>
<accession>A0A941EWX8</accession>
<sequence>MRHDLSSSNWSVRSGGPDHNLTTLMYVRDAAGLAAPTDYPLPPLAPAVPRRAELAPHATADAAEAWVRWWDKAVLSGSGRRFMTPDGLVPQPVRPEPGTDLRALYDAVADEAREWIQARYTEFYKRMHVRQATANTVGKTVKRLERELGRPSAPFDLTVRLLPLDRRWGRRMDVDLVVVSESLWFDEDACDLFFERVVRTLM</sequence>
<reference evidence="1" key="1">
    <citation type="submission" date="2021-04" db="EMBL/GenBank/DDBJ databases">
        <title>Genome based classification of Actinospica acidithermotolerans sp. nov., an actinobacterium isolated from an Indonesian hot spring.</title>
        <authorList>
            <person name="Kusuma A.B."/>
            <person name="Putra K.E."/>
            <person name="Nafisah S."/>
            <person name="Loh J."/>
            <person name="Nouioui I."/>
            <person name="Goodfellow M."/>
        </authorList>
    </citation>
    <scope>NUCLEOTIDE SEQUENCE</scope>
    <source>
        <strain evidence="1">CSCA 57</strain>
    </source>
</reference>
<comment type="caution">
    <text evidence="1">The sequence shown here is derived from an EMBL/GenBank/DDBJ whole genome shotgun (WGS) entry which is preliminary data.</text>
</comment>
<evidence type="ECO:0000313" key="2">
    <source>
        <dbReference type="Proteomes" id="UP000675781"/>
    </source>
</evidence>
<organism evidence="1 2">
    <name type="scientific">Actinospica durhamensis</name>
    <dbReference type="NCBI Taxonomy" id="1508375"/>
    <lineage>
        <taxon>Bacteria</taxon>
        <taxon>Bacillati</taxon>
        <taxon>Actinomycetota</taxon>
        <taxon>Actinomycetes</taxon>
        <taxon>Catenulisporales</taxon>
        <taxon>Actinospicaceae</taxon>
        <taxon>Actinospica</taxon>
    </lineage>
</organism>
<keyword evidence="2" id="KW-1185">Reference proteome</keyword>
<name>A0A941EWX8_9ACTN</name>
<evidence type="ECO:0000313" key="1">
    <source>
        <dbReference type="EMBL" id="MBR7837918.1"/>
    </source>
</evidence>
<gene>
    <name evidence="1" type="ORF">KDL01_31885</name>
</gene>